<dbReference type="Gene3D" id="3.20.20.30">
    <property type="entry name" value="Luciferase-like domain"/>
    <property type="match status" value="1"/>
</dbReference>
<evidence type="ECO:0000313" key="1">
    <source>
        <dbReference type="EMBL" id="VWB50930.1"/>
    </source>
</evidence>
<dbReference type="GO" id="GO:0016705">
    <property type="term" value="F:oxidoreductase activity, acting on paired donors, with incorporation or reduction of molecular oxygen"/>
    <property type="evidence" value="ECO:0007669"/>
    <property type="project" value="InterPro"/>
</dbReference>
<dbReference type="SUPFAM" id="SSF51679">
    <property type="entry name" value="Bacterial luciferase-like"/>
    <property type="match status" value="1"/>
</dbReference>
<protein>
    <submittedName>
        <fullName evidence="1">N5,N10-methylene tetrahydromethanopterin reductase</fullName>
    </submittedName>
</protein>
<dbReference type="InterPro" id="IPR036661">
    <property type="entry name" value="Luciferase-like_sf"/>
</dbReference>
<name>A0A6J5DFW4_9BURK</name>
<gene>
    <name evidence="1" type="ORF">BPA30113_02198</name>
</gene>
<keyword evidence="2" id="KW-1185">Reference proteome</keyword>
<sequence>MKFSLIYEAQTTDASREGDRRVFRETVEQALLAEQVGFDTIWCVEPHR</sequence>
<reference evidence="1 2" key="1">
    <citation type="submission" date="2019-09" db="EMBL/GenBank/DDBJ databases">
        <authorList>
            <person name="Depoorter E."/>
        </authorList>
    </citation>
    <scope>NUCLEOTIDE SEQUENCE [LARGE SCALE GENOMIC DNA]</scope>
    <source>
        <strain evidence="1">LMG 30113</strain>
    </source>
</reference>
<accession>A0A6J5DFW4</accession>
<dbReference type="CDD" id="cd00347">
    <property type="entry name" value="Flavin_utilizing_monoxygenases"/>
    <property type="match status" value="1"/>
</dbReference>
<organism evidence="1 2">
    <name type="scientific">Burkholderia paludis</name>
    <dbReference type="NCBI Taxonomy" id="1506587"/>
    <lineage>
        <taxon>Bacteria</taxon>
        <taxon>Pseudomonadati</taxon>
        <taxon>Pseudomonadota</taxon>
        <taxon>Betaproteobacteria</taxon>
        <taxon>Burkholderiales</taxon>
        <taxon>Burkholderiaceae</taxon>
        <taxon>Burkholderia</taxon>
        <taxon>Burkholderia cepacia complex</taxon>
    </lineage>
</organism>
<proteinExistence type="predicted"/>
<dbReference type="Proteomes" id="UP000494330">
    <property type="component" value="Unassembled WGS sequence"/>
</dbReference>
<evidence type="ECO:0000313" key="2">
    <source>
        <dbReference type="Proteomes" id="UP000494330"/>
    </source>
</evidence>
<dbReference type="AlphaFoldDB" id="A0A6J5DFW4"/>
<dbReference type="EMBL" id="CABVQD010000005">
    <property type="protein sequence ID" value="VWB50930.1"/>
    <property type="molecule type" value="Genomic_DNA"/>
</dbReference>